<dbReference type="PANTHER" id="PTHR12834">
    <property type="entry name" value="SIGNAL RECOGNITION PARTICLE 9 KDA PROTEIN"/>
    <property type="match status" value="1"/>
</dbReference>
<dbReference type="GO" id="GO:0008312">
    <property type="term" value="F:7S RNA binding"/>
    <property type="evidence" value="ECO:0007669"/>
    <property type="project" value="InterPro"/>
</dbReference>
<dbReference type="Gene3D" id="3.30.720.10">
    <property type="entry name" value="Signal recognition particle alu RNA binding heterodimer, srp9/1"/>
    <property type="match status" value="1"/>
</dbReference>
<dbReference type="GO" id="GO:0006614">
    <property type="term" value="P:SRP-dependent cotranslational protein targeting to membrane"/>
    <property type="evidence" value="ECO:0007669"/>
    <property type="project" value="InterPro"/>
</dbReference>
<reference evidence="3" key="1">
    <citation type="journal article" date="2016" name="Nat. Commun.">
        <title>Genome analysis of three Pneumocystis species reveals adaptation mechanisms to life exclusively in mammalian hosts.</title>
        <authorList>
            <person name="Ma L."/>
            <person name="Chen Z."/>
            <person name="Huang D.W."/>
            <person name="Kutty G."/>
            <person name="Ishihara M."/>
            <person name="Wang H."/>
            <person name="Abouelleil A."/>
            <person name="Bishop L."/>
            <person name="Davey E."/>
            <person name="Deng R."/>
            <person name="Deng X."/>
            <person name="Fan L."/>
            <person name="Fantoni G."/>
            <person name="Fitzgerald M."/>
            <person name="Gogineni E."/>
            <person name="Goldberg J.M."/>
            <person name="Handley G."/>
            <person name="Hu X."/>
            <person name="Huber C."/>
            <person name="Jiao X."/>
            <person name="Jones K."/>
            <person name="Levin J.Z."/>
            <person name="Liu Y."/>
            <person name="Macdonald P."/>
            <person name="Melnikov A."/>
            <person name="Raley C."/>
            <person name="Sassi M."/>
            <person name="Sherman B.T."/>
            <person name="Song X."/>
            <person name="Sykes S."/>
            <person name="Tran B."/>
            <person name="Walsh L."/>
            <person name="Xia Y."/>
            <person name="Yang J."/>
            <person name="Young S."/>
            <person name="Zeng Q."/>
            <person name="Zheng X."/>
            <person name="Stephens R."/>
            <person name="Nusbaum C."/>
            <person name="Birren B.W."/>
            <person name="Azadi P."/>
            <person name="Lempicki R.A."/>
            <person name="Cuomo C.A."/>
            <person name="Kovacs J.A."/>
        </authorList>
    </citation>
    <scope>NUCLEOTIDE SEQUENCE [LARGE SCALE GENOMIC DNA]</scope>
    <source>
        <strain evidence="3">RU7</strain>
    </source>
</reference>
<dbReference type="InterPro" id="IPR009018">
    <property type="entry name" value="Signal_recog_particle_SRP9/14"/>
</dbReference>
<comment type="caution">
    <text evidence="2">The sequence shown here is derived from an EMBL/GenBank/DDBJ whole genome shotgun (WGS) entry which is preliminary data.</text>
</comment>
<dbReference type="GO" id="GO:0005786">
    <property type="term" value="C:signal recognition particle, endoplasmic reticulum targeting"/>
    <property type="evidence" value="ECO:0007669"/>
    <property type="project" value="TreeGrafter"/>
</dbReference>
<evidence type="ECO:0000313" key="2">
    <source>
        <dbReference type="EMBL" id="KTW32570.1"/>
    </source>
</evidence>
<evidence type="ECO:0000313" key="3">
    <source>
        <dbReference type="Proteomes" id="UP000053447"/>
    </source>
</evidence>
<dbReference type="RefSeq" id="XP_018231262.1">
    <property type="nucleotide sequence ID" value="XM_018372322.1"/>
</dbReference>
<dbReference type="InterPro" id="IPR039914">
    <property type="entry name" value="SRP9-like"/>
</dbReference>
<protein>
    <recommendedName>
        <fullName evidence="1">SRP9 domain-containing protein</fullName>
    </recommendedName>
</protein>
<dbReference type="AlphaFoldDB" id="A0A0W4ZW20"/>
<dbReference type="InterPro" id="IPR039432">
    <property type="entry name" value="SRP9_dom"/>
</dbReference>
<proteinExistence type="predicted"/>
<gene>
    <name evidence="2" type="ORF">T551_00055</name>
</gene>
<dbReference type="STRING" id="1408657.A0A0W4ZW20"/>
<evidence type="ECO:0000259" key="1">
    <source>
        <dbReference type="Pfam" id="PF05486"/>
    </source>
</evidence>
<dbReference type="PANTHER" id="PTHR12834:SF12">
    <property type="entry name" value="SIGNAL RECOGNITION PARTICLE 9 KDA PROTEIN"/>
    <property type="match status" value="1"/>
</dbReference>
<sequence>MPRVKTIDLYFSKSQQLLEVASQTTRISTRYRASDKAQLSIKTYDPVSGICIRFRTDRAVDVARLMAAACTLGHTMANTIEPQVKIDQVQVVQTQQATEQGQGKKHKKRR</sequence>
<organism evidence="2 3">
    <name type="scientific">Pneumocystis jirovecii (strain RU7)</name>
    <name type="common">Human pneumocystis pneumonia agent</name>
    <dbReference type="NCBI Taxonomy" id="1408657"/>
    <lineage>
        <taxon>Eukaryota</taxon>
        <taxon>Fungi</taxon>
        <taxon>Dikarya</taxon>
        <taxon>Ascomycota</taxon>
        <taxon>Taphrinomycotina</taxon>
        <taxon>Pneumocystomycetes</taxon>
        <taxon>Pneumocystaceae</taxon>
        <taxon>Pneumocystis</taxon>
    </lineage>
</organism>
<accession>A0A0W4ZW20</accession>
<dbReference type="EMBL" id="LFWA01000001">
    <property type="protein sequence ID" value="KTW32570.1"/>
    <property type="molecule type" value="Genomic_DNA"/>
</dbReference>
<feature type="domain" description="SRP9" evidence="1">
    <location>
        <begin position="4"/>
        <end position="76"/>
    </location>
</feature>
<name>A0A0W4ZW20_PNEJ7</name>
<dbReference type="Proteomes" id="UP000053447">
    <property type="component" value="Unassembled WGS sequence"/>
</dbReference>
<dbReference type="VEuPathDB" id="FungiDB:T551_00055"/>
<keyword evidence="3" id="KW-1185">Reference proteome</keyword>
<dbReference type="Pfam" id="PF05486">
    <property type="entry name" value="SRP9-21"/>
    <property type="match status" value="1"/>
</dbReference>
<dbReference type="OrthoDB" id="5419752at2759"/>
<dbReference type="GeneID" id="28938577"/>